<evidence type="ECO:0000313" key="1">
    <source>
        <dbReference type="EMBL" id="ERF63265.1"/>
    </source>
</evidence>
<organism evidence="1 2">
    <name type="scientific">Cutibacterium granulosum TM11</name>
    <dbReference type="NCBI Taxonomy" id="1292373"/>
    <lineage>
        <taxon>Bacteria</taxon>
        <taxon>Bacillati</taxon>
        <taxon>Actinomycetota</taxon>
        <taxon>Actinomycetes</taxon>
        <taxon>Propionibacteriales</taxon>
        <taxon>Propionibacteriaceae</taxon>
        <taxon>Cutibacterium</taxon>
    </lineage>
</organism>
<reference evidence="1 2" key="1">
    <citation type="journal article" date="2013" name="BMC Genomics">
        <title>Comparative genomics reveals distinct host-interacting traits of three major human-associated propionibacteria.</title>
        <authorList>
            <person name="Mak T.N."/>
            <person name="Schmid M."/>
            <person name="Brzuszkiewicz E."/>
            <person name="Zeng G."/>
            <person name="Meyer R."/>
            <person name="Sfanos K.S."/>
            <person name="Brinkmann V."/>
            <person name="Meyer T.F."/>
            <person name="Bruggemann H."/>
        </authorList>
    </citation>
    <scope>NUCLEOTIDE SEQUENCE [LARGE SCALE GENOMIC DNA]</scope>
    <source>
        <strain evidence="1 2">TM11</strain>
    </source>
</reference>
<name>A0ACB4ULV8_9ACTN</name>
<comment type="caution">
    <text evidence="1">The sequence shown here is derived from an EMBL/GenBank/DDBJ whole genome shotgun (WGS) entry which is preliminary data.</text>
</comment>
<evidence type="ECO:0000313" key="2">
    <source>
        <dbReference type="Proteomes" id="UP000053711"/>
    </source>
</evidence>
<proteinExistence type="predicted"/>
<keyword evidence="2" id="KW-1185">Reference proteome</keyword>
<dbReference type="Proteomes" id="UP000053711">
    <property type="component" value="Unassembled WGS sequence"/>
</dbReference>
<sequence length="284" mass="31266">MGEGTEHRRRFGRFRPPEAGEGGTMPLLDHFRELRYRLIVSLLAIVVTTSVAFVFYRPLVQVVMWPYQLASRAIVAKNPGAQLQVVNTGVVAPFLLNLRVSMVAGLIAACPIWLYEIWAFIVPGLLAKEKKLALRFVGASVPLFLTGAALGYWVLPKGITMMLNFTPSGMGITNLLDMNAFLALELRLVLLFGVCFLLPVFLVLLNLIHLVSSAQLAAARKWAIFGFFVLGAFANPSGDPVSMMALALPMAVMYVISELICRANEKRRGSDLGIDPEEFNIKVD</sequence>
<gene>
    <name evidence="1" type="ORF">H640_08424</name>
</gene>
<protein>
    <submittedName>
        <fullName evidence="1">Twin arginine-targeting protein translocase TatC</fullName>
    </submittedName>
</protein>
<accession>A0ACB4ULV8</accession>
<dbReference type="EMBL" id="AOST01000076">
    <property type="protein sequence ID" value="ERF63265.1"/>
    <property type="molecule type" value="Genomic_DNA"/>
</dbReference>